<dbReference type="AlphaFoldDB" id="A0A1F8H6M7"/>
<sequence>MTKILILGGGFGGVRCALDLDKKFKEQAQITLVDRNSYHLFLPSLYEVAAIYETNKDPFTVKMRKTVCIPYKDIFAGKKINFIQAEISAVDLKEKSVRTKGGEILSCDYLVIALGSQTADFGIPGVREYAYQFKNIDDAVAINVKIGKLIKKMDSGEKMDLLKILIGGAGFSGIEFAAEISCCVKKICRERGMRDKHAIITLIEAGPKILPMVSDSERNIISKRLTELGVVLMENSPIEEVGASFVKLKSGQILEGDMVVWTAGIKANEFLKSIAGLPVTDRGKIIVDENLLVQGWKNIFAVGDNQEFIDPKTQKPVPALAYTAVDQGKVVAGNIYNILNGKNTEAYKPYYGVWIAPVGGKFSSAHLWGGWKVSGFAGWIIRELVDLRYLVSILPFRKAIAVFRQEITMFTKND</sequence>
<reference evidence="7 8" key="1">
    <citation type="journal article" date="2016" name="Nat. Commun.">
        <title>Thousands of microbial genomes shed light on interconnected biogeochemical processes in an aquifer system.</title>
        <authorList>
            <person name="Anantharaman K."/>
            <person name="Brown C.T."/>
            <person name="Hug L.A."/>
            <person name="Sharon I."/>
            <person name="Castelle C.J."/>
            <person name="Probst A.J."/>
            <person name="Thomas B.C."/>
            <person name="Singh A."/>
            <person name="Wilkins M.J."/>
            <person name="Karaoz U."/>
            <person name="Brodie E.L."/>
            <person name="Williams K.H."/>
            <person name="Hubbard S.S."/>
            <person name="Banfield J.F."/>
        </authorList>
    </citation>
    <scope>NUCLEOTIDE SEQUENCE [LARGE SCALE GENOMIC DNA]</scope>
</reference>
<dbReference type="PRINTS" id="PR00411">
    <property type="entry name" value="PNDRDTASEI"/>
</dbReference>
<dbReference type="InterPro" id="IPR036188">
    <property type="entry name" value="FAD/NAD-bd_sf"/>
</dbReference>
<dbReference type="PRINTS" id="PR00368">
    <property type="entry name" value="FADPNR"/>
</dbReference>
<dbReference type="Proteomes" id="UP000177745">
    <property type="component" value="Unassembled WGS sequence"/>
</dbReference>
<dbReference type="EMBL" id="MGKY01000022">
    <property type="protein sequence ID" value="OGN33243.1"/>
    <property type="molecule type" value="Genomic_DNA"/>
</dbReference>
<evidence type="ECO:0000313" key="8">
    <source>
        <dbReference type="Proteomes" id="UP000177745"/>
    </source>
</evidence>
<comment type="similarity">
    <text evidence="2">Belongs to the NADH dehydrogenase family.</text>
</comment>
<gene>
    <name evidence="7" type="ORF">A3G51_02245</name>
</gene>
<comment type="cofactor">
    <cofactor evidence="1">
        <name>FAD</name>
        <dbReference type="ChEBI" id="CHEBI:57692"/>
    </cofactor>
</comment>
<evidence type="ECO:0000256" key="1">
    <source>
        <dbReference type="ARBA" id="ARBA00001974"/>
    </source>
</evidence>
<evidence type="ECO:0000256" key="5">
    <source>
        <dbReference type="ARBA" id="ARBA00023002"/>
    </source>
</evidence>
<dbReference type="GO" id="GO:0003955">
    <property type="term" value="F:NAD(P)H dehydrogenase (quinone) activity"/>
    <property type="evidence" value="ECO:0007669"/>
    <property type="project" value="TreeGrafter"/>
</dbReference>
<dbReference type="Pfam" id="PF07992">
    <property type="entry name" value="Pyr_redox_2"/>
    <property type="match status" value="1"/>
</dbReference>
<evidence type="ECO:0000259" key="6">
    <source>
        <dbReference type="Pfam" id="PF07992"/>
    </source>
</evidence>
<protein>
    <recommendedName>
        <fullName evidence="6">FAD/NAD(P)-binding domain-containing protein</fullName>
    </recommendedName>
</protein>
<proteinExistence type="inferred from homology"/>
<dbReference type="PANTHER" id="PTHR42913">
    <property type="entry name" value="APOPTOSIS-INDUCING FACTOR 1"/>
    <property type="match status" value="1"/>
</dbReference>
<dbReference type="GO" id="GO:0019646">
    <property type="term" value="P:aerobic electron transport chain"/>
    <property type="evidence" value="ECO:0007669"/>
    <property type="project" value="TreeGrafter"/>
</dbReference>
<name>A0A1F8H6M7_9BACT</name>
<keyword evidence="5" id="KW-0560">Oxidoreductase</keyword>
<dbReference type="InterPro" id="IPR023753">
    <property type="entry name" value="FAD/NAD-binding_dom"/>
</dbReference>
<evidence type="ECO:0000313" key="7">
    <source>
        <dbReference type="EMBL" id="OGN33243.1"/>
    </source>
</evidence>
<evidence type="ECO:0000256" key="3">
    <source>
        <dbReference type="ARBA" id="ARBA00022630"/>
    </source>
</evidence>
<keyword evidence="4" id="KW-0274">FAD</keyword>
<keyword evidence="3" id="KW-0285">Flavoprotein</keyword>
<evidence type="ECO:0000256" key="4">
    <source>
        <dbReference type="ARBA" id="ARBA00022827"/>
    </source>
</evidence>
<dbReference type="InterPro" id="IPR051169">
    <property type="entry name" value="NADH-Q_oxidoreductase"/>
</dbReference>
<accession>A0A1F8H6M7</accession>
<dbReference type="SUPFAM" id="SSF51905">
    <property type="entry name" value="FAD/NAD(P)-binding domain"/>
    <property type="match status" value="2"/>
</dbReference>
<feature type="domain" description="FAD/NAD(P)-binding" evidence="6">
    <location>
        <begin position="3"/>
        <end position="328"/>
    </location>
</feature>
<evidence type="ECO:0000256" key="2">
    <source>
        <dbReference type="ARBA" id="ARBA00005272"/>
    </source>
</evidence>
<dbReference type="Gene3D" id="3.50.50.100">
    <property type="match status" value="1"/>
</dbReference>
<dbReference type="PANTHER" id="PTHR42913:SF3">
    <property type="entry name" value="64 KDA MITOCHONDRIAL NADH DEHYDROGENASE (EUROFUNG)"/>
    <property type="match status" value="1"/>
</dbReference>
<comment type="caution">
    <text evidence="7">The sequence shown here is derived from an EMBL/GenBank/DDBJ whole genome shotgun (WGS) entry which is preliminary data.</text>
</comment>
<organism evidence="7 8">
    <name type="scientific">Candidatus Yanofskybacteria bacterium RIFCSPLOWO2_12_FULL_43_11b</name>
    <dbReference type="NCBI Taxonomy" id="1802710"/>
    <lineage>
        <taxon>Bacteria</taxon>
        <taxon>Candidatus Yanofskyibacteriota</taxon>
    </lineage>
</organism>